<name>A0A1G7J0H6_9RHOB</name>
<dbReference type="InterPro" id="IPR013974">
    <property type="entry name" value="SAF"/>
</dbReference>
<dbReference type="InterPro" id="IPR048423">
    <property type="entry name" value="DRL_cat"/>
</dbReference>
<dbReference type="PANTHER" id="PTHR37850">
    <property type="entry name" value="STRU PROTEIN"/>
    <property type="match status" value="1"/>
</dbReference>
<dbReference type="OrthoDB" id="9777844at2"/>
<reference evidence="3" key="1">
    <citation type="submission" date="2016-10" db="EMBL/GenBank/DDBJ databases">
        <authorList>
            <person name="Varghese N."/>
            <person name="Submissions S."/>
        </authorList>
    </citation>
    <scope>NUCLEOTIDE SEQUENCE [LARGE SCALE GENOMIC DNA]</scope>
    <source>
        <strain evidence="3">DSM 10146</strain>
    </source>
</reference>
<keyword evidence="3" id="KW-1185">Reference proteome</keyword>
<dbReference type="SMART" id="SM00858">
    <property type="entry name" value="SAF"/>
    <property type="match status" value="1"/>
</dbReference>
<dbReference type="Pfam" id="PF21135">
    <property type="entry name" value="DRL_cat"/>
    <property type="match status" value="1"/>
</dbReference>
<dbReference type="Gene3D" id="3.40.50.720">
    <property type="entry name" value="NAD(P)-binding Rossmann-like Domain"/>
    <property type="match status" value="1"/>
</dbReference>
<dbReference type="Pfam" id="PF08666">
    <property type="entry name" value="SAF"/>
    <property type="match status" value="1"/>
</dbReference>
<dbReference type="STRING" id="282683.SAMN04488105_1147"/>
<accession>A0A1G7J0H6</accession>
<dbReference type="AlphaFoldDB" id="A0A1G7J0H6"/>
<evidence type="ECO:0000313" key="2">
    <source>
        <dbReference type="EMBL" id="SDF18049.1"/>
    </source>
</evidence>
<dbReference type="PANTHER" id="PTHR37850:SF3">
    <property type="entry name" value="BLR7815 PROTEIN"/>
    <property type="match status" value="1"/>
</dbReference>
<evidence type="ECO:0000313" key="3">
    <source>
        <dbReference type="Proteomes" id="UP000198994"/>
    </source>
</evidence>
<dbReference type="CDD" id="cd11616">
    <property type="entry name" value="SAF_DH_OX_like"/>
    <property type="match status" value="1"/>
</dbReference>
<dbReference type="EMBL" id="FNAV01000014">
    <property type="protein sequence ID" value="SDF18049.1"/>
    <property type="molecule type" value="Genomic_DNA"/>
</dbReference>
<dbReference type="Proteomes" id="UP000198994">
    <property type="component" value="Unassembled WGS sequence"/>
</dbReference>
<protein>
    <submittedName>
        <fullName evidence="2">Predicted homoserine dehydrogenase, contains C-terminal SAF domain</fullName>
    </submittedName>
</protein>
<organism evidence="2 3">
    <name type="scientific">Salipiger thiooxidans</name>
    <dbReference type="NCBI Taxonomy" id="282683"/>
    <lineage>
        <taxon>Bacteria</taxon>
        <taxon>Pseudomonadati</taxon>
        <taxon>Pseudomonadota</taxon>
        <taxon>Alphaproteobacteria</taxon>
        <taxon>Rhodobacterales</taxon>
        <taxon>Roseobacteraceae</taxon>
        <taxon>Salipiger</taxon>
    </lineage>
</organism>
<dbReference type="RefSeq" id="WP_089962329.1">
    <property type="nucleotide sequence ID" value="NZ_FNAV01000014.1"/>
</dbReference>
<feature type="domain" description="SAF" evidence="1">
    <location>
        <begin position="372"/>
        <end position="441"/>
    </location>
</feature>
<proteinExistence type="predicted"/>
<dbReference type="InterPro" id="IPR036291">
    <property type="entry name" value="NAD(P)-bd_dom_sf"/>
</dbReference>
<evidence type="ECO:0000259" key="1">
    <source>
        <dbReference type="SMART" id="SM00858"/>
    </source>
</evidence>
<gene>
    <name evidence="2" type="ORF">SAMN04488105_1147</name>
</gene>
<sequence length="466" mass="48924">MNYNAYFSADSRTVEACIIGTGGFGRSFLSQGLRVPQMSVRIGVDVDAATAAAAMQDVGISWDDIRICDDAESARAAFEDGSFVAVGDFALVADLPFDVAVEATGHPVHGARHAELAIAAGKHVAMVSKEVDSVVGPGLAAMAADKGVLVTPVDGDQPSLLIGLITWAQVLGFEIVAAGKSSEYDFVHDPETGTILCNGGTYEVPGFAPFARMGDRSAAEIVAARAEAASALPQRAVPDLCEMTVVANACGMSPDRPDLHCPIARIEEVPTILSGTEDGGILSRTGVLEVFHCLRAPGEISFAGGVFVVIRCDHADTWEMLRDKGHVVSRNGKTAMVFIPRHLLGLEAATSILEAGLLGVSSGAPAPGHHIDLVAHADRDLPAGHRLAMGGHHHSIEGVSARMMPAGALDGDSPAPFYLASNCRLARDVAAGELIRMRHLEIPQDSVLARLRESQDARFFTARKSA</sequence>
<dbReference type="SUPFAM" id="SSF51735">
    <property type="entry name" value="NAD(P)-binding Rossmann-fold domains"/>
    <property type="match status" value="1"/>
</dbReference>